<dbReference type="Proteomes" id="UP000237662">
    <property type="component" value="Unassembled WGS sequence"/>
</dbReference>
<dbReference type="PROSITE" id="PS50206">
    <property type="entry name" value="RHODANESE_3"/>
    <property type="match status" value="1"/>
</dbReference>
<sequence>MRLAIALIGGISLLLLYACRLSGQQVPERLRTGYPPLDERLSTMVTADSASLSPAEAKELSGAIFLDAREPEEYALSHLPGARSLGYKDPTYSVLDGADPGTPLVVYCTIGYRSERMVEELKSRGFRHVYNLYGSVYAWLLAGNPVVNESGETDRVHTYNRKWGTYLPDSIVTKVY</sequence>
<dbReference type="SUPFAM" id="SSF52821">
    <property type="entry name" value="Rhodanese/Cell cycle control phosphatase"/>
    <property type="match status" value="1"/>
</dbReference>
<dbReference type="InterPro" id="IPR001763">
    <property type="entry name" value="Rhodanese-like_dom"/>
</dbReference>
<dbReference type="OrthoDB" id="598065at2"/>
<dbReference type="PANTHER" id="PTHR43031:SF1">
    <property type="entry name" value="PYRIDINE NUCLEOTIDE-DISULPHIDE OXIDOREDUCTASE"/>
    <property type="match status" value="1"/>
</dbReference>
<keyword evidence="3" id="KW-1185">Reference proteome</keyword>
<gene>
    <name evidence="2" type="ORF">CLV84_0118</name>
</gene>
<dbReference type="Gene3D" id="3.40.250.10">
    <property type="entry name" value="Rhodanese-like domain"/>
    <property type="match status" value="1"/>
</dbReference>
<dbReference type="Pfam" id="PF00581">
    <property type="entry name" value="Rhodanese"/>
    <property type="match status" value="1"/>
</dbReference>
<evidence type="ECO:0000313" key="3">
    <source>
        <dbReference type="Proteomes" id="UP000237662"/>
    </source>
</evidence>
<dbReference type="AlphaFoldDB" id="A0A2S6I6N6"/>
<dbReference type="InterPro" id="IPR050229">
    <property type="entry name" value="GlpE_sulfurtransferase"/>
</dbReference>
<dbReference type="EMBL" id="PTJC01000005">
    <property type="protein sequence ID" value="PPK87182.1"/>
    <property type="molecule type" value="Genomic_DNA"/>
</dbReference>
<dbReference type="PROSITE" id="PS00380">
    <property type="entry name" value="RHODANESE_1"/>
    <property type="match status" value="1"/>
</dbReference>
<dbReference type="PANTHER" id="PTHR43031">
    <property type="entry name" value="FAD-DEPENDENT OXIDOREDUCTASE"/>
    <property type="match status" value="1"/>
</dbReference>
<dbReference type="PROSITE" id="PS51257">
    <property type="entry name" value="PROKAR_LIPOPROTEIN"/>
    <property type="match status" value="1"/>
</dbReference>
<name>A0A2S6I6N6_9BACT</name>
<accession>A0A2S6I6N6</accession>
<dbReference type="CDD" id="cd00158">
    <property type="entry name" value="RHOD"/>
    <property type="match status" value="1"/>
</dbReference>
<evidence type="ECO:0000259" key="1">
    <source>
        <dbReference type="PROSITE" id="PS50206"/>
    </source>
</evidence>
<dbReference type="InterPro" id="IPR001307">
    <property type="entry name" value="Thiosulphate_STrfase_CS"/>
</dbReference>
<dbReference type="GO" id="GO:0004792">
    <property type="term" value="F:thiosulfate-cyanide sulfurtransferase activity"/>
    <property type="evidence" value="ECO:0007669"/>
    <property type="project" value="InterPro"/>
</dbReference>
<dbReference type="SMART" id="SM00450">
    <property type="entry name" value="RHOD"/>
    <property type="match status" value="1"/>
</dbReference>
<organism evidence="2 3">
    <name type="scientific">Neolewinella xylanilytica</name>
    <dbReference type="NCBI Taxonomy" id="1514080"/>
    <lineage>
        <taxon>Bacteria</taxon>
        <taxon>Pseudomonadati</taxon>
        <taxon>Bacteroidota</taxon>
        <taxon>Saprospiria</taxon>
        <taxon>Saprospirales</taxon>
        <taxon>Lewinellaceae</taxon>
        <taxon>Neolewinella</taxon>
    </lineage>
</organism>
<protein>
    <submittedName>
        <fullName evidence="2">Rhodanese-related sulfurtransferase</fullName>
    </submittedName>
</protein>
<evidence type="ECO:0000313" key="2">
    <source>
        <dbReference type="EMBL" id="PPK87182.1"/>
    </source>
</evidence>
<reference evidence="2 3" key="1">
    <citation type="submission" date="2018-02" db="EMBL/GenBank/DDBJ databases">
        <title>Genomic Encyclopedia of Archaeal and Bacterial Type Strains, Phase II (KMG-II): from individual species to whole genera.</title>
        <authorList>
            <person name="Goeker M."/>
        </authorList>
    </citation>
    <scope>NUCLEOTIDE SEQUENCE [LARGE SCALE GENOMIC DNA]</scope>
    <source>
        <strain evidence="2 3">DSM 29526</strain>
    </source>
</reference>
<comment type="caution">
    <text evidence="2">The sequence shown here is derived from an EMBL/GenBank/DDBJ whole genome shotgun (WGS) entry which is preliminary data.</text>
</comment>
<proteinExistence type="predicted"/>
<feature type="domain" description="Rhodanese" evidence="1">
    <location>
        <begin position="59"/>
        <end position="148"/>
    </location>
</feature>
<keyword evidence="2" id="KW-0808">Transferase</keyword>
<dbReference type="RefSeq" id="WP_104417800.1">
    <property type="nucleotide sequence ID" value="NZ_PTJC01000005.1"/>
</dbReference>
<dbReference type="InterPro" id="IPR036873">
    <property type="entry name" value="Rhodanese-like_dom_sf"/>
</dbReference>